<dbReference type="InterPro" id="IPR056056">
    <property type="entry name" value="DUF7639"/>
</dbReference>
<feature type="domain" description="DUF7638" evidence="1">
    <location>
        <begin position="10"/>
        <end position="112"/>
    </location>
</feature>
<dbReference type="Pfam" id="PF24644">
    <property type="entry name" value="DUF7638"/>
    <property type="match status" value="2"/>
</dbReference>
<dbReference type="Pfam" id="PF24645">
    <property type="entry name" value="DUF7639"/>
    <property type="match status" value="1"/>
</dbReference>
<evidence type="ECO:0000313" key="3">
    <source>
        <dbReference type="EMBL" id="MDR7209143.1"/>
    </source>
</evidence>
<organism evidence="3 4">
    <name type="scientific">Flavobacterium piscis</name>
    <dbReference type="NCBI Taxonomy" id="1114874"/>
    <lineage>
        <taxon>Bacteria</taxon>
        <taxon>Pseudomonadati</taxon>
        <taxon>Bacteroidota</taxon>
        <taxon>Flavobacteriia</taxon>
        <taxon>Flavobacteriales</taxon>
        <taxon>Flavobacteriaceae</taxon>
        <taxon>Flavobacterium</taxon>
    </lineage>
</organism>
<reference evidence="3 4" key="1">
    <citation type="submission" date="2023-07" db="EMBL/GenBank/DDBJ databases">
        <title>Sorghum-associated microbial communities from plants grown in Nebraska, USA.</title>
        <authorList>
            <person name="Schachtman D."/>
        </authorList>
    </citation>
    <scope>NUCLEOTIDE SEQUENCE [LARGE SCALE GENOMIC DNA]</scope>
    <source>
        <strain evidence="3 4">4129</strain>
    </source>
</reference>
<name>A0ABU1Y4Q8_9FLAO</name>
<feature type="domain" description="DUF7638" evidence="1">
    <location>
        <begin position="145"/>
        <end position="253"/>
    </location>
</feature>
<sequence>MDINKFIKPTTRVYRKQVLEGYSIPAIIKNGTHFFTDLDVYENGRVACWNFEDFEHFKNDVNRGWVSVSIPDNERISIHGLGDWTIGNGNWIFDKDTFIYYVQQLIKELNPKLENLFQYSKKTINGVSIGENGNGTVFKELKKYPNDIFPEKLEGQSVNLFYKESQGYYLIKVNVFADNTLQLSRLETPIDLTISEFEKLVKEKIILTEIPVHSKVLIYGLGNFEIVKNEFHTTIEEKVLEIRDILRDLNGQPSTIVICREAYRNYIENPTIANREKLKNSYEKVPDHQKMYVGDMDTKDTEVRMIIYGDQEIESWSHYQVAKSQGKTLPTITVIRPKDE</sequence>
<dbReference type="Proteomes" id="UP001269081">
    <property type="component" value="Unassembled WGS sequence"/>
</dbReference>
<dbReference type="EMBL" id="JAVDWQ010000002">
    <property type="protein sequence ID" value="MDR7209143.1"/>
    <property type="molecule type" value="Genomic_DNA"/>
</dbReference>
<feature type="domain" description="DUF7639" evidence="2">
    <location>
        <begin position="258"/>
        <end position="326"/>
    </location>
</feature>
<accession>A0ABU1Y4Q8</accession>
<dbReference type="RefSeq" id="WP_310279090.1">
    <property type="nucleotide sequence ID" value="NZ_JAVDWQ010000002.1"/>
</dbReference>
<gene>
    <name evidence="3" type="ORF">J2W48_001073</name>
</gene>
<evidence type="ECO:0000259" key="1">
    <source>
        <dbReference type="Pfam" id="PF24644"/>
    </source>
</evidence>
<proteinExistence type="predicted"/>
<protein>
    <submittedName>
        <fullName evidence="3">Uncharacterized protein</fullName>
    </submittedName>
</protein>
<dbReference type="InterPro" id="IPR056055">
    <property type="entry name" value="DUF7638"/>
</dbReference>
<comment type="caution">
    <text evidence="3">The sequence shown here is derived from an EMBL/GenBank/DDBJ whole genome shotgun (WGS) entry which is preliminary data.</text>
</comment>
<evidence type="ECO:0000259" key="2">
    <source>
        <dbReference type="Pfam" id="PF24645"/>
    </source>
</evidence>
<evidence type="ECO:0000313" key="4">
    <source>
        <dbReference type="Proteomes" id="UP001269081"/>
    </source>
</evidence>
<keyword evidence="4" id="KW-1185">Reference proteome</keyword>